<dbReference type="Proteomes" id="UP000585638">
    <property type="component" value="Unassembled WGS sequence"/>
</dbReference>
<feature type="signal peptide" evidence="1">
    <location>
        <begin position="1"/>
        <end position="25"/>
    </location>
</feature>
<proteinExistence type="predicted"/>
<evidence type="ECO:0000313" key="3">
    <source>
        <dbReference type="Proteomes" id="UP000585638"/>
    </source>
</evidence>
<reference evidence="2 3" key="1">
    <citation type="submission" date="2020-08" db="EMBL/GenBank/DDBJ databases">
        <title>Sequencing the genomes of 1000 actinobacteria strains.</title>
        <authorList>
            <person name="Klenk H.-P."/>
        </authorList>
    </citation>
    <scope>NUCLEOTIDE SEQUENCE [LARGE SCALE GENOMIC DNA]</scope>
    <source>
        <strain evidence="2 3">DSM 43851</strain>
    </source>
</reference>
<keyword evidence="3" id="KW-1185">Reference proteome</keyword>
<evidence type="ECO:0008006" key="4">
    <source>
        <dbReference type="Google" id="ProtNLM"/>
    </source>
</evidence>
<dbReference type="RefSeq" id="WP_184857500.1">
    <property type="nucleotide sequence ID" value="NZ_BAAAWY010000013.1"/>
</dbReference>
<organism evidence="2 3">
    <name type="scientific">Kutzneria kofuensis</name>
    <dbReference type="NCBI Taxonomy" id="103725"/>
    <lineage>
        <taxon>Bacteria</taxon>
        <taxon>Bacillati</taxon>
        <taxon>Actinomycetota</taxon>
        <taxon>Actinomycetes</taxon>
        <taxon>Pseudonocardiales</taxon>
        <taxon>Pseudonocardiaceae</taxon>
        <taxon>Kutzneria</taxon>
    </lineage>
</organism>
<dbReference type="AlphaFoldDB" id="A0A7W9KAC6"/>
<evidence type="ECO:0000256" key="1">
    <source>
        <dbReference type="SAM" id="SignalP"/>
    </source>
</evidence>
<accession>A0A7W9KAC6</accession>
<comment type="caution">
    <text evidence="2">The sequence shown here is derived from an EMBL/GenBank/DDBJ whole genome shotgun (WGS) entry which is preliminary data.</text>
</comment>
<dbReference type="EMBL" id="JACHIR010000001">
    <property type="protein sequence ID" value="MBB5888944.1"/>
    <property type="molecule type" value="Genomic_DNA"/>
</dbReference>
<keyword evidence="1" id="KW-0732">Signal</keyword>
<evidence type="ECO:0000313" key="2">
    <source>
        <dbReference type="EMBL" id="MBB5888944.1"/>
    </source>
</evidence>
<protein>
    <recommendedName>
        <fullName evidence="4">Secreted protein</fullName>
    </recommendedName>
</protein>
<gene>
    <name evidence="2" type="ORF">BJ998_000140</name>
</gene>
<feature type="chain" id="PRO_5031150104" description="Secreted protein" evidence="1">
    <location>
        <begin position="26"/>
        <end position="164"/>
    </location>
</feature>
<name>A0A7W9KAC6_9PSEU</name>
<sequence length="164" mass="16775">MIKKTIGASVLAGLLVLAQAPSASAAVHAWTSPPDTSTLPCHYNIVEDLQVESCLIARTQAGVPGFQAVMVLENMGTTGIQLHSAVINMWALPSPSKQIRGDSCPDTGLSSGYGAACYGTFASRAQVCAAKPDARSVTANAAINAPSESTNRIAVTSTALAISC</sequence>